<dbReference type="Proteomes" id="UP000789831">
    <property type="component" value="Unassembled WGS sequence"/>
</dbReference>
<dbReference type="InterPro" id="IPR051924">
    <property type="entry name" value="GST_Kappa/NadH"/>
</dbReference>
<dbReference type="GO" id="GO:0005739">
    <property type="term" value="C:mitochondrion"/>
    <property type="evidence" value="ECO:0007669"/>
    <property type="project" value="TreeGrafter"/>
</dbReference>
<dbReference type="SUPFAM" id="SSF52833">
    <property type="entry name" value="Thioredoxin-like"/>
    <property type="match status" value="2"/>
</dbReference>
<dbReference type="AlphaFoldDB" id="A0A9N9C7T0"/>
<evidence type="ECO:0000313" key="3">
    <source>
        <dbReference type="Proteomes" id="UP000789831"/>
    </source>
</evidence>
<dbReference type="GO" id="GO:0006749">
    <property type="term" value="P:glutathione metabolic process"/>
    <property type="evidence" value="ECO:0007669"/>
    <property type="project" value="TreeGrafter"/>
</dbReference>
<feature type="domain" description="DSBA-like thioredoxin" evidence="1">
    <location>
        <begin position="251"/>
        <end position="455"/>
    </location>
</feature>
<dbReference type="InterPro" id="IPR036249">
    <property type="entry name" value="Thioredoxin-like_sf"/>
</dbReference>
<comment type="caution">
    <text evidence="2">The sequence shown here is derived from an EMBL/GenBank/DDBJ whole genome shotgun (WGS) entry which is preliminary data.</text>
</comment>
<keyword evidence="3" id="KW-1185">Reference proteome</keyword>
<dbReference type="Pfam" id="PF01323">
    <property type="entry name" value="DSBA"/>
    <property type="match status" value="2"/>
</dbReference>
<dbReference type="Gene3D" id="3.40.30.10">
    <property type="entry name" value="Glutaredoxin"/>
    <property type="match status" value="2"/>
</dbReference>
<feature type="domain" description="DSBA-like thioredoxin" evidence="1">
    <location>
        <begin position="12"/>
        <end position="216"/>
    </location>
</feature>
<dbReference type="GO" id="GO:0004364">
    <property type="term" value="F:glutathione transferase activity"/>
    <property type="evidence" value="ECO:0007669"/>
    <property type="project" value="TreeGrafter"/>
</dbReference>
<evidence type="ECO:0000259" key="1">
    <source>
        <dbReference type="Pfam" id="PF01323"/>
    </source>
</evidence>
<dbReference type="PANTHER" id="PTHR42943:SF2">
    <property type="entry name" value="GLUTATHIONE S-TRANSFERASE KAPPA 1"/>
    <property type="match status" value="1"/>
</dbReference>
<feature type="non-terminal residue" evidence="2">
    <location>
        <position position="472"/>
    </location>
</feature>
<gene>
    <name evidence="2" type="ORF">AGERDE_LOCUS8569</name>
</gene>
<dbReference type="EMBL" id="CAJVPL010001856">
    <property type="protein sequence ID" value="CAG8590232.1"/>
    <property type="molecule type" value="Genomic_DNA"/>
</dbReference>
<accession>A0A9N9C7T0</accession>
<dbReference type="GO" id="GO:0005777">
    <property type="term" value="C:peroxisome"/>
    <property type="evidence" value="ECO:0007669"/>
    <property type="project" value="TreeGrafter"/>
</dbReference>
<dbReference type="OrthoDB" id="4664297at2759"/>
<dbReference type="GO" id="GO:0004602">
    <property type="term" value="F:glutathione peroxidase activity"/>
    <property type="evidence" value="ECO:0007669"/>
    <property type="project" value="TreeGrafter"/>
</dbReference>
<proteinExistence type="predicted"/>
<organism evidence="2 3">
    <name type="scientific">Ambispora gerdemannii</name>
    <dbReference type="NCBI Taxonomy" id="144530"/>
    <lineage>
        <taxon>Eukaryota</taxon>
        <taxon>Fungi</taxon>
        <taxon>Fungi incertae sedis</taxon>
        <taxon>Mucoromycota</taxon>
        <taxon>Glomeromycotina</taxon>
        <taxon>Glomeromycetes</taxon>
        <taxon>Archaeosporales</taxon>
        <taxon>Ambisporaceae</taxon>
        <taxon>Ambispora</taxon>
    </lineage>
</organism>
<reference evidence="2" key="1">
    <citation type="submission" date="2021-06" db="EMBL/GenBank/DDBJ databases">
        <authorList>
            <person name="Kallberg Y."/>
            <person name="Tangrot J."/>
            <person name="Rosling A."/>
        </authorList>
    </citation>
    <scope>NUCLEOTIDE SEQUENCE</scope>
    <source>
        <strain evidence="2">MT106</strain>
    </source>
</reference>
<protein>
    <submittedName>
        <fullName evidence="2">9794_t:CDS:1</fullName>
    </submittedName>
</protein>
<name>A0A9N9C7T0_9GLOM</name>
<dbReference type="PANTHER" id="PTHR42943">
    <property type="entry name" value="GLUTATHIONE S-TRANSFERASE KAPPA"/>
    <property type="match status" value="1"/>
</dbReference>
<dbReference type="InterPro" id="IPR001853">
    <property type="entry name" value="DSBA-like_thioredoxin_dom"/>
</dbReference>
<sequence length="472" mass="54188">TPKLMSNFAVPTVEFLFDIQSPWAYIASTRISVIVRRTRAKVLWTPVSLGGVYEAVKAPQSKAGNSTYVMGPQRATYHQLDFKRTLRRNNLKINYQPNHPVKSLDALRLLHATPDTHREQLAHALYHSYWIQNNDISDRRLLLATAKELNIPSEYPLDNSIFTNTTIQERLRKATQRAVNLGAPDVPSFVINNYQNSGTERLFWGQDRLHFVELALEQASRGVSSFKEIDNIDKYYPRCVKRGTKSDKERTLRFWFDFASPWSFLAYTQLERIRREAGDKVKIEYMPFLLGAVFRKLGMADIPLFTMPKANQQYWTFDLLDWTDFWNALALQSDPNYKPFSFKWTQVFPIRSITALRVFLLEPKTIDCLFKASWQDDIPLGTSEEILANVLNKGGFDGPALIQATKNNVNNVKDRLLKNTELAVEKGLFGAPIFQVDDGQLVWGQDRINVVEDLLAGWEDVDQSDNEVSAKL</sequence>
<evidence type="ECO:0000313" key="2">
    <source>
        <dbReference type="EMBL" id="CAG8590232.1"/>
    </source>
</evidence>